<evidence type="ECO:0000256" key="3">
    <source>
        <dbReference type="SAM" id="MobiDB-lite"/>
    </source>
</evidence>
<evidence type="ECO:0000256" key="2">
    <source>
        <dbReference type="ARBA" id="ARBA00022723"/>
    </source>
</evidence>
<reference evidence="5" key="1">
    <citation type="submission" date="2020-05" db="EMBL/GenBank/DDBJ databases">
        <title>Mycena genomes resolve the evolution of fungal bioluminescence.</title>
        <authorList>
            <person name="Tsai I.J."/>
        </authorList>
    </citation>
    <scope>NUCLEOTIDE SEQUENCE</scope>
    <source>
        <strain evidence="5">CCC161011</strain>
    </source>
</reference>
<name>A0A8H7CEE3_9AGAR</name>
<comment type="caution">
    <text evidence="5">The sequence shown here is derived from an EMBL/GenBank/DDBJ whole genome shotgun (WGS) entry which is preliminary data.</text>
</comment>
<gene>
    <name evidence="5" type="ORF">MVEN_02324200</name>
</gene>
<dbReference type="EMBL" id="JACAZI010000027">
    <property type="protein sequence ID" value="KAF7334180.1"/>
    <property type="molecule type" value="Genomic_DNA"/>
</dbReference>
<dbReference type="AlphaFoldDB" id="A0A8H7CEE3"/>
<dbReference type="InterPro" id="IPR027806">
    <property type="entry name" value="HARBI1_dom"/>
</dbReference>
<evidence type="ECO:0000256" key="1">
    <source>
        <dbReference type="ARBA" id="ARBA00001968"/>
    </source>
</evidence>
<evidence type="ECO:0000313" key="5">
    <source>
        <dbReference type="EMBL" id="KAF7334180.1"/>
    </source>
</evidence>
<protein>
    <submittedName>
        <fullName evidence="5">DDE Tnp4 domain-containing protein</fullName>
    </submittedName>
</protein>
<feature type="domain" description="DDE Tnp4" evidence="4">
    <location>
        <begin position="90"/>
        <end position="207"/>
    </location>
</feature>
<evidence type="ECO:0000259" key="4">
    <source>
        <dbReference type="Pfam" id="PF13359"/>
    </source>
</evidence>
<feature type="region of interest" description="Disordered" evidence="3">
    <location>
        <begin position="215"/>
        <end position="241"/>
    </location>
</feature>
<keyword evidence="6" id="KW-1185">Reference proteome</keyword>
<proteinExistence type="predicted"/>
<organism evidence="5 6">
    <name type="scientific">Mycena venus</name>
    <dbReference type="NCBI Taxonomy" id="2733690"/>
    <lineage>
        <taxon>Eukaryota</taxon>
        <taxon>Fungi</taxon>
        <taxon>Dikarya</taxon>
        <taxon>Basidiomycota</taxon>
        <taxon>Agaricomycotina</taxon>
        <taxon>Agaricomycetes</taxon>
        <taxon>Agaricomycetidae</taxon>
        <taxon>Agaricales</taxon>
        <taxon>Marasmiineae</taxon>
        <taxon>Mycenaceae</taxon>
        <taxon>Mycena</taxon>
    </lineage>
</organism>
<comment type="cofactor">
    <cofactor evidence="1">
        <name>a divalent metal cation</name>
        <dbReference type="ChEBI" id="CHEBI:60240"/>
    </cofactor>
</comment>
<evidence type="ECO:0000313" key="6">
    <source>
        <dbReference type="Proteomes" id="UP000620124"/>
    </source>
</evidence>
<dbReference type="GO" id="GO:0046872">
    <property type="term" value="F:metal ion binding"/>
    <property type="evidence" value="ECO:0007669"/>
    <property type="project" value="UniProtKB-KW"/>
</dbReference>
<keyword evidence="2" id="KW-0479">Metal-binding</keyword>
<dbReference type="OrthoDB" id="2668416at2759"/>
<dbReference type="Pfam" id="PF13359">
    <property type="entry name" value="DDE_Tnp_4"/>
    <property type="match status" value="1"/>
</dbReference>
<dbReference type="Proteomes" id="UP000620124">
    <property type="component" value="Unassembled WGS sequence"/>
</dbReference>
<accession>A0A8H7CEE3</accession>
<sequence length="275" mass="31395">MPRPTKAQTKSDLIYTAEGLLTASIVFEDNPDVEEMALFEDQEAYEADLADDTSDLLEISALMWLEIVERMDGDGSRGSYDKIPKSVDFFSMTSLASVPDVKIFKNSDLWMRRHLYFENGEYILADKGYPSSPFTVRPFDEPEIAAASIEDKERMQAFNLRLSRIRIIVEHAFGLFKGRFPSLHGMGPHHDIEDIYRTIEALMVSHNMAIDFRDQPNDEWRIDESPDDQDNKSDGDDGPIVQDVVGAAQVPAYETDNYLREQGRMKRLALLNKLF</sequence>
<feature type="compositionally biased region" description="Basic and acidic residues" evidence="3">
    <location>
        <begin position="215"/>
        <end position="235"/>
    </location>
</feature>